<comment type="caution">
    <text evidence="2">The sequence shown here is derived from an EMBL/GenBank/DDBJ whole genome shotgun (WGS) entry which is preliminary data.</text>
</comment>
<keyword evidence="1" id="KW-0472">Membrane</keyword>
<keyword evidence="1" id="KW-1133">Transmembrane helix</keyword>
<gene>
    <name evidence="2" type="ORF">HNY73_020344</name>
</gene>
<dbReference type="EMBL" id="JABXBU010002230">
    <property type="protein sequence ID" value="KAF8767369.1"/>
    <property type="molecule type" value="Genomic_DNA"/>
</dbReference>
<sequence length="244" mass="28066">MATNFSEIVQPFLRIVDESPMESIWPIVNLGPKALISIYLFPNTVPESAMYSMNIATFLFYFFCTQQVQQSVWSFLVMSLCLFFMYRAPLCSPEYIDASSWYMTVIATACYQGCEFFLDVFLLVSVCFWLVQKFEKETIKCFFAMWFAFLAFFLPTIRVIATERRKYTNSSITKSAENILNVLDSNAATLGHILIMSFLSDRIIATTATMNTEVDNIFQYYISLRYTLVIGNATRNTTFVIPTS</sequence>
<organism evidence="2 3">
    <name type="scientific">Argiope bruennichi</name>
    <name type="common">Wasp spider</name>
    <name type="synonym">Aranea bruennichi</name>
    <dbReference type="NCBI Taxonomy" id="94029"/>
    <lineage>
        <taxon>Eukaryota</taxon>
        <taxon>Metazoa</taxon>
        <taxon>Ecdysozoa</taxon>
        <taxon>Arthropoda</taxon>
        <taxon>Chelicerata</taxon>
        <taxon>Arachnida</taxon>
        <taxon>Araneae</taxon>
        <taxon>Araneomorphae</taxon>
        <taxon>Entelegynae</taxon>
        <taxon>Araneoidea</taxon>
        <taxon>Araneidae</taxon>
        <taxon>Argiope</taxon>
    </lineage>
</organism>
<dbReference type="AlphaFoldDB" id="A0A8T0E689"/>
<accession>A0A8T0E689</accession>
<reference evidence="2" key="1">
    <citation type="journal article" date="2020" name="bioRxiv">
        <title>Chromosome-level reference genome of the European wasp spider Argiope bruennichi: a resource for studies on range expansion and evolutionary adaptation.</title>
        <authorList>
            <person name="Sheffer M.M."/>
            <person name="Hoppe A."/>
            <person name="Krehenwinkel H."/>
            <person name="Uhl G."/>
            <person name="Kuss A.W."/>
            <person name="Jensen L."/>
            <person name="Jensen C."/>
            <person name="Gillespie R.G."/>
            <person name="Hoff K.J."/>
            <person name="Prost S."/>
        </authorList>
    </citation>
    <scope>NUCLEOTIDE SEQUENCE</scope>
</reference>
<proteinExistence type="predicted"/>
<protein>
    <submittedName>
        <fullName evidence="2">Uncharacterized protein</fullName>
    </submittedName>
</protein>
<dbReference type="Proteomes" id="UP000807504">
    <property type="component" value="Unassembled WGS sequence"/>
</dbReference>
<evidence type="ECO:0000313" key="3">
    <source>
        <dbReference type="Proteomes" id="UP000807504"/>
    </source>
</evidence>
<feature type="transmembrane region" description="Helical" evidence="1">
    <location>
        <begin position="71"/>
        <end position="89"/>
    </location>
</feature>
<feature type="transmembrane region" description="Helical" evidence="1">
    <location>
        <begin position="101"/>
        <end position="131"/>
    </location>
</feature>
<reference evidence="2" key="2">
    <citation type="submission" date="2020-06" db="EMBL/GenBank/DDBJ databases">
        <authorList>
            <person name="Sheffer M."/>
        </authorList>
    </citation>
    <scope>NUCLEOTIDE SEQUENCE</scope>
</reference>
<keyword evidence="3" id="KW-1185">Reference proteome</keyword>
<feature type="transmembrane region" description="Helical" evidence="1">
    <location>
        <begin position="143"/>
        <end position="161"/>
    </location>
</feature>
<feature type="transmembrane region" description="Helical" evidence="1">
    <location>
        <begin position="48"/>
        <end position="64"/>
    </location>
</feature>
<name>A0A8T0E689_ARGBR</name>
<evidence type="ECO:0000256" key="1">
    <source>
        <dbReference type="SAM" id="Phobius"/>
    </source>
</evidence>
<keyword evidence="1" id="KW-0812">Transmembrane</keyword>
<evidence type="ECO:0000313" key="2">
    <source>
        <dbReference type="EMBL" id="KAF8767369.1"/>
    </source>
</evidence>